<feature type="region of interest" description="Disordered" evidence="2">
    <location>
        <begin position="1"/>
        <end position="270"/>
    </location>
</feature>
<feature type="compositionally biased region" description="Low complexity" evidence="2">
    <location>
        <begin position="859"/>
        <end position="870"/>
    </location>
</feature>
<evidence type="ECO:0000313" key="4">
    <source>
        <dbReference type="Proteomes" id="UP000075883"/>
    </source>
</evidence>
<feature type="compositionally biased region" description="Low complexity" evidence="2">
    <location>
        <begin position="499"/>
        <end position="510"/>
    </location>
</feature>
<feature type="compositionally biased region" description="Low complexity" evidence="2">
    <location>
        <begin position="340"/>
        <end position="360"/>
    </location>
</feature>
<feature type="region of interest" description="Disordered" evidence="2">
    <location>
        <begin position="803"/>
        <end position="845"/>
    </location>
</feature>
<feature type="compositionally biased region" description="Basic and acidic residues" evidence="2">
    <location>
        <begin position="196"/>
        <end position="257"/>
    </location>
</feature>
<feature type="compositionally biased region" description="Polar residues" evidence="2">
    <location>
        <begin position="449"/>
        <end position="461"/>
    </location>
</feature>
<dbReference type="GO" id="GO:0005814">
    <property type="term" value="C:centriole"/>
    <property type="evidence" value="ECO:0007669"/>
    <property type="project" value="TreeGrafter"/>
</dbReference>
<feature type="compositionally biased region" description="Basic and acidic residues" evidence="2">
    <location>
        <begin position="328"/>
        <end position="338"/>
    </location>
</feature>
<feature type="region of interest" description="Disordered" evidence="2">
    <location>
        <begin position="312"/>
        <end position="393"/>
    </location>
</feature>
<protein>
    <submittedName>
        <fullName evidence="3">Uncharacterized protein</fullName>
    </submittedName>
</protein>
<evidence type="ECO:0000313" key="3">
    <source>
        <dbReference type="EnsemblMetazoa" id="ACUA021271-PA"/>
    </source>
</evidence>
<feature type="compositionally biased region" description="Basic and acidic residues" evidence="2">
    <location>
        <begin position="138"/>
        <end position="153"/>
    </location>
</feature>
<keyword evidence="4" id="KW-1185">Reference proteome</keyword>
<feature type="compositionally biased region" description="Basic and acidic residues" evidence="2">
    <location>
        <begin position="1"/>
        <end position="83"/>
    </location>
</feature>
<dbReference type="PANTHER" id="PTHR31516">
    <property type="entry name" value="STABILIZER OF AXONEMAL MICROTUBULES 2"/>
    <property type="match status" value="1"/>
</dbReference>
<feature type="compositionally biased region" description="Low complexity" evidence="2">
    <location>
        <begin position="772"/>
        <end position="781"/>
    </location>
</feature>
<feature type="compositionally biased region" description="Low complexity" evidence="2">
    <location>
        <begin position="806"/>
        <end position="836"/>
    </location>
</feature>
<dbReference type="GO" id="GO:0005879">
    <property type="term" value="C:axonemal microtubule"/>
    <property type="evidence" value="ECO:0007669"/>
    <property type="project" value="TreeGrafter"/>
</dbReference>
<reference evidence="4" key="1">
    <citation type="submission" date="2013-09" db="EMBL/GenBank/DDBJ databases">
        <title>The Genome Sequence of Anopheles culicifacies species A.</title>
        <authorList>
            <consortium name="The Broad Institute Genomics Platform"/>
            <person name="Neafsey D.E."/>
            <person name="Besansky N."/>
            <person name="Howell P."/>
            <person name="Walton C."/>
            <person name="Young S.K."/>
            <person name="Zeng Q."/>
            <person name="Gargeya S."/>
            <person name="Fitzgerald M."/>
            <person name="Haas B."/>
            <person name="Abouelleil A."/>
            <person name="Allen A.W."/>
            <person name="Alvarado L."/>
            <person name="Arachchi H.M."/>
            <person name="Berlin A.M."/>
            <person name="Chapman S.B."/>
            <person name="Gainer-Dewar J."/>
            <person name="Goldberg J."/>
            <person name="Griggs A."/>
            <person name="Gujja S."/>
            <person name="Hansen M."/>
            <person name="Howarth C."/>
            <person name="Imamovic A."/>
            <person name="Ireland A."/>
            <person name="Larimer J."/>
            <person name="McCowan C."/>
            <person name="Murphy C."/>
            <person name="Pearson M."/>
            <person name="Poon T.W."/>
            <person name="Priest M."/>
            <person name="Roberts A."/>
            <person name="Saif S."/>
            <person name="Shea T."/>
            <person name="Sisk P."/>
            <person name="Sykes S."/>
            <person name="Wortman J."/>
            <person name="Nusbaum C."/>
            <person name="Birren B."/>
        </authorList>
    </citation>
    <scope>NUCLEOTIDE SEQUENCE [LARGE SCALE GENOMIC DNA]</scope>
    <source>
        <strain evidence="4">A-37</strain>
    </source>
</reference>
<dbReference type="GO" id="GO:0036064">
    <property type="term" value="C:ciliary basal body"/>
    <property type="evidence" value="ECO:0007669"/>
    <property type="project" value="TreeGrafter"/>
</dbReference>
<feature type="compositionally biased region" description="Basic and acidic residues" evidence="2">
    <location>
        <begin position="671"/>
        <end position="683"/>
    </location>
</feature>
<sequence length="1042" mass="114677">EDNLRTEGEFQTPERPEYRPGERPKPVRHDDNLRPEGDFDRPEKTPFRPAERPKQVRPEDNLRPEGSFEKPEKPQFRSAERPKQVRPQDNLKPEGDFERPKPSPVGKPERAQIVRHEDNLRVEGNFERVEKTVYVAGERPKPIKPDDNLRPEGDFTTPEKQQYRPADRPKQIKPQDNLRPEGDFERPQKSPVGPGERPKPIKHDDNLRPEGSFERPEKTTFKPAERPKQIRPEDNLRTEGEFEKPEKPQFRPAERPKQVKPQDNLQIEGDYNTFKEYNELKQRKEAVLKEVHEPSIADGTVLVTTQRVTTILKGEKKQPTGKQMTTSEVHDHATRSESESFTLSHTQQQHHTSEQVSSSTAVSRTQRNEASINERDHITSQRSSTKNSQSIQDVSGRNIAESINNQNHHHVVNGKTVVGGMTQEQSHSQSVKSSSSSSKIHQTSSSMQQHVANSSSTQVHQDSLRHLHHGDVHHTHTNGTLTPSDSVHKGVQHHTRELVTGSEVSSSSSKVVIDGKVVTDKSASSKQATEKLAVDGVLVTDKSFVERQKTGFDGMESISNDQTTTGQRTHSSSTMLHDAANSSIGSHASAKSHSQTRSTNNIIHTESSNGHTVGQRNGALATATGRVTSGQTTETQVKKLIGGKWVTKTIKTESKALASDHGADKMSITDHVDRQQQHSKVSEMHTQAASSSSSMVSKSESSSTMVSEKSVQRGVRSGDTTTISAGTPSGRTGARGNSSIVLGESTVDSSSMKRQQSSSTTKLIGGKLVHMTSSNDTNNNTSSGAIKSFSLNASNAHHSYLQEHLSSQTASSTSTSNVVKSSKSESSSSHAQSQQHYNRKNTFASSENVNNSILCRPAQTTTSASTQHAANGVGGMSISGSIQRKSISNLNDSAMYSTTNRTSYSSMHRRGKESAESRMQDYMKTIETGTITNRSVRGQPCPPPTLAGTGLASSSTMTSSSSTSAANQKSLRDYHSAMNVTRSSTKANESSISFGDDKFHGTSSYKVQYIQQHEGRCPAAVHDNLKLSKVTKQHTYYVRDKK</sequence>
<feature type="compositionally biased region" description="Low complexity" evidence="2">
    <location>
        <begin position="749"/>
        <end position="762"/>
    </location>
</feature>
<dbReference type="EMBL" id="AXCM01019834">
    <property type="status" value="NOT_ANNOTATED_CDS"/>
    <property type="molecule type" value="Genomic_DNA"/>
</dbReference>
<feature type="compositionally biased region" description="Polar residues" evidence="2">
    <location>
        <begin position="380"/>
        <end position="393"/>
    </location>
</feature>
<dbReference type="InterPro" id="IPR033336">
    <property type="entry name" value="SAXO1/2"/>
</dbReference>
<feature type="compositionally biased region" description="Basic and acidic residues" evidence="2">
    <location>
        <begin position="161"/>
        <end position="170"/>
    </location>
</feature>
<organism evidence="3 4">
    <name type="scientific">Anopheles culicifacies</name>
    <dbReference type="NCBI Taxonomy" id="139723"/>
    <lineage>
        <taxon>Eukaryota</taxon>
        <taxon>Metazoa</taxon>
        <taxon>Ecdysozoa</taxon>
        <taxon>Arthropoda</taxon>
        <taxon>Hexapoda</taxon>
        <taxon>Insecta</taxon>
        <taxon>Pterygota</taxon>
        <taxon>Neoptera</taxon>
        <taxon>Endopterygota</taxon>
        <taxon>Diptera</taxon>
        <taxon>Nematocera</taxon>
        <taxon>Culicoidea</taxon>
        <taxon>Culicidae</taxon>
        <taxon>Anophelinae</taxon>
        <taxon>Anopheles</taxon>
        <taxon>culicifacies species complex</taxon>
    </lineage>
</organism>
<evidence type="ECO:0000256" key="1">
    <source>
        <dbReference type="ARBA" id="ARBA00008738"/>
    </source>
</evidence>
<evidence type="ECO:0000256" key="2">
    <source>
        <dbReference type="SAM" id="MobiDB-lite"/>
    </source>
</evidence>
<proteinExistence type="inferred from homology"/>
<dbReference type="Proteomes" id="UP000075883">
    <property type="component" value="Unassembled WGS sequence"/>
</dbReference>
<feature type="compositionally biased region" description="Low complexity" evidence="2">
    <location>
        <begin position="952"/>
        <end position="966"/>
    </location>
</feature>
<dbReference type="EnsemblMetazoa" id="ACUA021271-RA">
    <property type="protein sequence ID" value="ACUA021271-PA"/>
    <property type="gene ID" value="ACUA021271"/>
</dbReference>
<feature type="region of interest" description="Disordered" evidence="2">
    <location>
        <begin position="421"/>
        <end position="510"/>
    </location>
</feature>
<feature type="compositionally biased region" description="Polar residues" evidence="2">
    <location>
        <begin position="892"/>
        <end position="906"/>
    </location>
</feature>
<dbReference type="GO" id="GO:0036126">
    <property type="term" value="C:sperm flagellum"/>
    <property type="evidence" value="ECO:0007669"/>
    <property type="project" value="TreeGrafter"/>
</dbReference>
<feature type="compositionally biased region" description="Basic and acidic residues" evidence="2">
    <location>
        <begin position="89"/>
        <end position="131"/>
    </location>
</feature>
<dbReference type="AlphaFoldDB" id="A0A182MLP4"/>
<feature type="compositionally biased region" description="Basic and acidic residues" evidence="2">
    <location>
        <begin position="912"/>
        <end position="921"/>
    </location>
</feature>
<feature type="region of interest" description="Disordered" evidence="2">
    <location>
        <begin position="859"/>
        <end position="878"/>
    </location>
</feature>
<feature type="compositionally biased region" description="Low complexity" evidence="2">
    <location>
        <begin position="423"/>
        <end position="448"/>
    </location>
</feature>
<feature type="compositionally biased region" description="Basic and acidic residues" evidence="2">
    <location>
        <begin position="176"/>
        <end position="188"/>
    </location>
</feature>
<name>A0A182MLP4_9DIPT</name>
<feature type="compositionally biased region" description="Low complexity" evidence="2">
    <location>
        <begin position="686"/>
        <end position="709"/>
    </location>
</feature>
<feature type="region of interest" description="Disordered" evidence="2">
    <location>
        <begin position="671"/>
        <end position="781"/>
    </location>
</feature>
<reference evidence="3" key="2">
    <citation type="submission" date="2020-05" db="UniProtKB">
        <authorList>
            <consortium name="EnsemblMetazoa"/>
        </authorList>
    </citation>
    <scope>IDENTIFICATION</scope>
    <source>
        <strain evidence="3">A-37</strain>
    </source>
</reference>
<comment type="similarity">
    <text evidence="1">Belongs to the FAM154 family.</text>
</comment>
<feature type="compositionally biased region" description="Polar residues" evidence="2">
    <location>
        <begin position="927"/>
        <end position="936"/>
    </location>
</feature>
<feature type="region of interest" description="Disordered" evidence="2">
    <location>
        <begin position="980"/>
        <end position="999"/>
    </location>
</feature>
<dbReference type="PANTHER" id="PTHR31516:SF16">
    <property type="entry name" value="TITIN"/>
    <property type="match status" value="1"/>
</dbReference>
<feature type="compositionally biased region" description="Polar residues" evidence="2">
    <location>
        <begin position="718"/>
        <end position="740"/>
    </location>
</feature>
<dbReference type="GO" id="GO:0008017">
    <property type="term" value="F:microtubule binding"/>
    <property type="evidence" value="ECO:0007669"/>
    <property type="project" value="InterPro"/>
</dbReference>
<feature type="region of interest" description="Disordered" evidence="2">
    <location>
        <begin position="892"/>
        <end position="970"/>
    </location>
</feature>
<dbReference type="STRING" id="139723.A0A182MLP4"/>
<accession>A0A182MLP4</accession>
<feature type="compositionally biased region" description="Polar residues" evidence="2">
    <location>
        <begin position="980"/>
        <end position="993"/>
    </location>
</feature>
<feature type="compositionally biased region" description="Polar residues" evidence="2">
    <location>
        <begin position="361"/>
        <end position="371"/>
    </location>
</feature>
<dbReference type="VEuPathDB" id="VectorBase:ACUA021271"/>
<feature type="compositionally biased region" description="Basic and acidic residues" evidence="2">
    <location>
        <begin position="462"/>
        <end position="474"/>
    </location>
</feature>